<reference evidence="3" key="1">
    <citation type="journal article" date="2014" name="Proc. Natl. Acad. Sci. U.S.A.">
        <title>Extensive sampling of basidiomycete genomes demonstrates inadequacy of the white-rot/brown-rot paradigm for wood decay fungi.</title>
        <authorList>
            <person name="Riley R."/>
            <person name="Salamov A.A."/>
            <person name="Brown D.W."/>
            <person name="Nagy L.G."/>
            <person name="Floudas D."/>
            <person name="Held B.W."/>
            <person name="Levasseur A."/>
            <person name="Lombard V."/>
            <person name="Morin E."/>
            <person name="Otillar R."/>
            <person name="Lindquist E.A."/>
            <person name="Sun H."/>
            <person name="LaButti K.M."/>
            <person name="Schmutz J."/>
            <person name="Jabbour D."/>
            <person name="Luo H."/>
            <person name="Baker S.E."/>
            <person name="Pisabarro A.G."/>
            <person name="Walton J.D."/>
            <person name="Blanchette R.A."/>
            <person name="Henrissat B."/>
            <person name="Martin F."/>
            <person name="Cullen D."/>
            <person name="Hibbett D.S."/>
            <person name="Grigoriev I.V."/>
        </authorList>
    </citation>
    <scope>NUCLEOTIDE SEQUENCE [LARGE SCALE GENOMIC DNA]</scope>
    <source>
        <strain evidence="3">CBS 339.88</strain>
    </source>
</reference>
<dbReference type="Proteomes" id="UP000027222">
    <property type="component" value="Unassembled WGS sequence"/>
</dbReference>
<dbReference type="HOGENOM" id="CLU_1124614_0_0_1"/>
<sequence length="247" mass="26825">MLQTSCHVASPPLSRVEGRRPRGFGWDMEAQDDKGRPWRGRPVWCVARRVEIRLVSQFSTPDVTSSNHSPSPFVFYAESDLPAPSAFDSAFVISPGEVPAMGQMTSSAAAALSMGCISTPKPLGPTTKVGTATEGTTTATSTLIRAHAPAFAHVEGWGSCPVGLGHRMLRGDPGRLRLYAPPPFSLLNRGLQKVQRQPCCCGFSDTGCWVIRNDSPGPPPSDAACSLRHHTRRWGELQHYRCREAPY</sequence>
<evidence type="ECO:0000313" key="2">
    <source>
        <dbReference type="EMBL" id="KDR82485.1"/>
    </source>
</evidence>
<gene>
    <name evidence="2" type="ORF">GALMADRAFT_1347078</name>
</gene>
<evidence type="ECO:0000313" key="3">
    <source>
        <dbReference type="Proteomes" id="UP000027222"/>
    </source>
</evidence>
<accession>A0A067TH23</accession>
<name>A0A067TH23_GALM3</name>
<organism evidence="2 3">
    <name type="scientific">Galerina marginata (strain CBS 339.88)</name>
    <dbReference type="NCBI Taxonomy" id="685588"/>
    <lineage>
        <taxon>Eukaryota</taxon>
        <taxon>Fungi</taxon>
        <taxon>Dikarya</taxon>
        <taxon>Basidiomycota</taxon>
        <taxon>Agaricomycotina</taxon>
        <taxon>Agaricomycetes</taxon>
        <taxon>Agaricomycetidae</taxon>
        <taxon>Agaricales</taxon>
        <taxon>Agaricineae</taxon>
        <taxon>Strophariaceae</taxon>
        <taxon>Galerina</taxon>
    </lineage>
</organism>
<evidence type="ECO:0000256" key="1">
    <source>
        <dbReference type="SAM" id="MobiDB-lite"/>
    </source>
</evidence>
<feature type="region of interest" description="Disordered" evidence="1">
    <location>
        <begin position="1"/>
        <end position="20"/>
    </location>
</feature>
<dbReference type="AlphaFoldDB" id="A0A067TH23"/>
<dbReference type="EMBL" id="KL142369">
    <property type="protein sequence ID" value="KDR82485.1"/>
    <property type="molecule type" value="Genomic_DNA"/>
</dbReference>
<protein>
    <submittedName>
        <fullName evidence="2">Uncharacterized protein</fullName>
    </submittedName>
</protein>
<keyword evidence="3" id="KW-1185">Reference proteome</keyword>
<proteinExistence type="predicted"/>